<comment type="caution">
    <text evidence="1">The sequence shown here is derived from an EMBL/GenBank/DDBJ whole genome shotgun (WGS) entry which is preliminary data.</text>
</comment>
<proteinExistence type="predicted"/>
<sequence length="362" mass="39958">MVTVPMSPASAAISPSPTVVITTTSVSCTSVIAPPPPNGPSPSPSLSSRRLCFTCLRHYIYAHRHRPCILSPAHLSLSFTPRTLSSTTGRHPCFAHDCHSHCLTLALAHRHLCHMQFSTHHLRPSSASCRRHTSPCSLVCHPCLRLTRSHTLSRLTPLSPSHNLARLRNLSLATRLHRLCHSRLALCHPHSLRLAHRHLSTTHPLRHGSVSCHRHALSLVRCLGRGINLHCSVPTICHCPHVAHCCLPSVCHTPRRRLHSIRLHHHTATTSLVSPTASPPSATTVLDSPDSSITAPSPPPATSTASKDQEGPEPEHKLSLHAPPQKEQQQQPHRHCRRSRCRRCRHHATHHLSHHLPVHSCV</sequence>
<protein>
    <submittedName>
        <fullName evidence="1">Uncharacterized protein</fullName>
    </submittedName>
</protein>
<feature type="non-terminal residue" evidence="1">
    <location>
        <position position="362"/>
    </location>
</feature>
<accession>A0ACC0UHK7</accession>
<dbReference type="EMBL" id="JAGFNK010000040">
    <property type="protein sequence ID" value="KAI9510539.1"/>
    <property type="molecule type" value="Genomic_DNA"/>
</dbReference>
<keyword evidence="2" id="KW-1185">Reference proteome</keyword>
<evidence type="ECO:0000313" key="2">
    <source>
        <dbReference type="Proteomes" id="UP001207468"/>
    </source>
</evidence>
<reference evidence="1" key="1">
    <citation type="submission" date="2021-03" db="EMBL/GenBank/DDBJ databases">
        <title>Evolutionary priming and transition to the ectomycorrhizal habit in an iconic lineage of mushroom-forming fungi: is preadaptation a requirement?</title>
        <authorList>
            <consortium name="DOE Joint Genome Institute"/>
            <person name="Looney B.P."/>
            <person name="Miyauchi S."/>
            <person name="Morin E."/>
            <person name="Drula E."/>
            <person name="Courty P.E."/>
            <person name="Chicoki N."/>
            <person name="Fauchery L."/>
            <person name="Kohler A."/>
            <person name="Kuo A."/>
            <person name="LaButti K."/>
            <person name="Pangilinan J."/>
            <person name="Lipzen A."/>
            <person name="Riley R."/>
            <person name="Andreopoulos W."/>
            <person name="He G."/>
            <person name="Johnson J."/>
            <person name="Barry K.W."/>
            <person name="Grigoriev I.V."/>
            <person name="Nagy L."/>
            <person name="Hibbett D."/>
            <person name="Henrissat B."/>
            <person name="Matheny P.B."/>
            <person name="Labbe J."/>
            <person name="Martin A.F."/>
        </authorList>
    </citation>
    <scope>NUCLEOTIDE SEQUENCE</scope>
    <source>
        <strain evidence="1">BPL698</strain>
    </source>
</reference>
<evidence type="ECO:0000313" key="1">
    <source>
        <dbReference type="EMBL" id="KAI9510539.1"/>
    </source>
</evidence>
<name>A0ACC0UHK7_9AGAM</name>
<organism evidence="1 2">
    <name type="scientific">Russula earlei</name>
    <dbReference type="NCBI Taxonomy" id="71964"/>
    <lineage>
        <taxon>Eukaryota</taxon>
        <taxon>Fungi</taxon>
        <taxon>Dikarya</taxon>
        <taxon>Basidiomycota</taxon>
        <taxon>Agaricomycotina</taxon>
        <taxon>Agaricomycetes</taxon>
        <taxon>Russulales</taxon>
        <taxon>Russulaceae</taxon>
        <taxon>Russula</taxon>
    </lineage>
</organism>
<dbReference type="Proteomes" id="UP001207468">
    <property type="component" value="Unassembled WGS sequence"/>
</dbReference>
<gene>
    <name evidence="1" type="ORF">F5148DRAFT_1334964</name>
</gene>